<evidence type="ECO:0000256" key="2">
    <source>
        <dbReference type="SAM" id="Phobius"/>
    </source>
</evidence>
<dbReference type="Pfam" id="PF13349">
    <property type="entry name" value="DUF4097"/>
    <property type="match status" value="1"/>
</dbReference>
<evidence type="ECO:0000259" key="3">
    <source>
        <dbReference type="Pfam" id="PF13349"/>
    </source>
</evidence>
<accession>A0A9W6UME0</accession>
<dbReference type="OrthoDB" id="3867195at2"/>
<protein>
    <recommendedName>
        <fullName evidence="3">DUF4097 domain-containing protein</fullName>
    </recommendedName>
</protein>
<dbReference type="Proteomes" id="UP001165143">
    <property type="component" value="Unassembled WGS sequence"/>
</dbReference>
<dbReference type="Gene3D" id="2.160.20.120">
    <property type="match status" value="1"/>
</dbReference>
<dbReference type="InterPro" id="IPR025164">
    <property type="entry name" value="Toastrack_DUF4097"/>
</dbReference>
<evidence type="ECO:0000256" key="1">
    <source>
        <dbReference type="SAM" id="MobiDB-lite"/>
    </source>
</evidence>
<feature type="domain" description="DUF4097" evidence="3">
    <location>
        <begin position="156"/>
        <end position="268"/>
    </location>
</feature>
<comment type="caution">
    <text evidence="4">The sequence shown here is derived from an EMBL/GenBank/DDBJ whole genome shotgun (WGS) entry which is preliminary data.</text>
</comment>
<keyword evidence="2" id="KW-0472">Membrane</keyword>
<evidence type="ECO:0000313" key="4">
    <source>
        <dbReference type="EMBL" id="GLW53113.1"/>
    </source>
</evidence>
<keyword evidence="2" id="KW-1133">Transmembrane helix</keyword>
<dbReference type="AlphaFoldDB" id="A0A9W6UME0"/>
<evidence type="ECO:0000313" key="5">
    <source>
        <dbReference type="Proteomes" id="UP001165143"/>
    </source>
</evidence>
<name>A0A9W6UME0_9ACTN</name>
<reference evidence="4" key="1">
    <citation type="submission" date="2023-02" db="EMBL/GenBank/DDBJ databases">
        <title>Kitasatospora phosalacinea NBRC 14362.</title>
        <authorList>
            <person name="Ichikawa N."/>
            <person name="Sato H."/>
            <person name="Tonouchi N."/>
        </authorList>
    </citation>
    <scope>NUCLEOTIDE SEQUENCE</scope>
    <source>
        <strain evidence="4">NBRC 14362</strain>
    </source>
</reference>
<keyword evidence="2" id="KW-0812">Transmembrane</keyword>
<sequence length="297" mass="30758">MTRAVPSEHPPEQRSAPGPGRLARWLPVPGPVGPPAAAGPGERRAWRIVGVLVLACVLLLGAGATGAFLVQQETTQERTYFEPVGQLDIDAGPAQVTVRSGATDRVVVSERIGWALRKPTVAERIDAGTMSLSVGCPEARVLQGCPVSLEIQVPPTTTVHARNGSGRTEVVGLSGSVSAETGSGQIQLTGVSGPVWARSGSGQITGTGLSASRAQLSSSSGDVTLQYDRPPDEVTTRLASGNLVLQLPDDHSRYRIDLSLDGGHRAVDQSLQDVDSPRLLDVTSASGTVTIGRAGAS</sequence>
<proteinExistence type="predicted"/>
<feature type="transmembrane region" description="Helical" evidence="2">
    <location>
        <begin position="48"/>
        <end position="70"/>
    </location>
</feature>
<feature type="region of interest" description="Disordered" evidence="1">
    <location>
        <begin position="1"/>
        <end position="28"/>
    </location>
</feature>
<dbReference type="RefSeq" id="WP_033250172.1">
    <property type="nucleotide sequence ID" value="NZ_BSRX01000005.1"/>
</dbReference>
<organism evidence="4 5">
    <name type="scientific">Kitasatospora phosalacinea</name>
    <dbReference type="NCBI Taxonomy" id="2065"/>
    <lineage>
        <taxon>Bacteria</taxon>
        <taxon>Bacillati</taxon>
        <taxon>Actinomycetota</taxon>
        <taxon>Actinomycetes</taxon>
        <taxon>Kitasatosporales</taxon>
        <taxon>Streptomycetaceae</taxon>
        <taxon>Kitasatospora</taxon>
    </lineage>
</organism>
<dbReference type="EMBL" id="BSRX01000005">
    <property type="protein sequence ID" value="GLW53113.1"/>
    <property type="molecule type" value="Genomic_DNA"/>
</dbReference>
<gene>
    <name evidence="4" type="ORF">Kpho01_11240</name>
</gene>